<keyword evidence="3" id="KW-0808">Transferase</keyword>
<name>A0AAU7DW32_9MICO</name>
<dbReference type="EC" id="2.-.-.-" evidence="3"/>
<dbReference type="AlphaFoldDB" id="A0AAU7DW32"/>
<dbReference type="GO" id="GO:0016747">
    <property type="term" value="F:acyltransferase activity, transferring groups other than amino-acyl groups"/>
    <property type="evidence" value="ECO:0007669"/>
    <property type="project" value="InterPro"/>
</dbReference>
<dbReference type="InterPro" id="IPR000182">
    <property type="entry name" value="GNAT_dom"/>
</dbReference>
<evidence type="ECO:0000256" key="1">
    <source>
        <dbReference type="SAM" id="MobiDB-lite"/>
    </source>
</evidence>
<dbReference type="InterPro" id="IPR016181">
    <property type="entry name" value="Acyl_CoA_acyltransferase"/>
</dbReference>
<protein>
    <submittedName>
        <fullName evidence="3">GNAT family protein</fullName>
        <ecNumber evidence="3">2.-.-.-</ecNumber>
    </submittedName>
</protein>
<organism evidence="3">
    <name type="scientific">Jonesiaceae bacterium BS-20</name>
    <dbReference type="NCBI Taxonomy" id="3120821"/>
    <lineage>
        <taxon>Bacteria</taxon>
        <taxon>Bacillati</taxon>
        <taxon>Actinomycetota</taxon>
        <taxon>Actinomycetes</taxon>
        <taxon>Micrococcales</taxon>
        <taxon>Jonesiaceae</taxon>
    </lineage>
</organism>
<evidence type="ECO:0000313" key="3">
    <source>
        <dbReference type="EMBL" id="XBH21492.1"/>
    </source>
</evidence>
<dbReference type="Pfam" id="PF13302">
    <property type="entry name" value="Acetyltransf_3"/>
    <property type="match status" value="1"/>
</dbReference>
<dbReference type="SUPFAM" id="SSF55729">
    <property type="entry name" value="Acyl-CoA N-acyltransferases (Nat)"/>
    <property type="match status" value="1"/>
</dbReference>
<feature type="region of interest" description="Disordered" evidence="1">
    <location>
        <begin position="224"/>
        <end position="245"/>
    </location>
</feature>
<reference evidence="3" key="1">
    <citation type="submission" date="2024-02" db="EMBL/GenBank/DDBJ databases">
        <title>Tomenella chthoni gen. nov. sp. nov., a member of the family Jonesiaceae isolated from bat guano.</title>
        <authorList>
            <person name="Miller S.L."/>
            <person name="King J."/>
            <person name="Sankaranarayanan K."/>
            <person name="Lawson P.A."/>
        </authorList>
    </citation>
    <scope>NUCLEOTIDE SEQUENCE</scope>
    <source>
        <strain evidence="3">BS-20</strain>
    </source>
</reference>
<dbReference type="PANTHER" id="PTHR43610:SF1">
    <property type="entry name" value="N-ACETYLTRANSFERASE DOMAIN-CONTAINING PROTEIN"/>
    <property type="match status" value="1"/>
</dbReference>
<feature type="domain" description="N-acetyltransferase" evidence="2">
    <location>
        <begin position="35"/>
        <end position="169"/>
    </location>
</feature>
<proteinExistence type="predicted"/>
<dbReference type="Gene3D" id="3.40.630.30">
    <property type="match status" value="1"/>
</dbReference>
<gene>
    <name evidence="3" type="ORF">V5R04_14980</name>
</gene>
<dbReference type="EMBL" id="CP146203">
    <property type="protein sequence ID" value="XBH21492.1"/>
    <property type="molecule type" value="Genomic_DNA"/>
</dbReference>
<accession>A0AAU7DW32</accession>
<evidence type="ECO:0000259" key="2">
    <source>
        <dbReference type="Pfam" id="PF13302"/>
    </source>
</evidence>
<sequence length="245" mass="26775">MIVKTGRIWDLFCPSTSWLDIAVQHEIVLAGYGFRLEPLSQAHVGALAKIVDPTMWAGMASATPVGEVGMANYIEDALSSPDTFPFAVIDTVNGEVCGSTAFCGVDESQGRLEIGRTFYDRSLWGRVVNPACKFLLLEYAFETWGMHRVAMRADSRNQRSINAITRLGATYEGTLRGFRVAPDGSRCDSMSFSILFPDWPVVRDGLLNRIDPLRTMSQMNWGPGLGDVSRQAGANDLVSDGAGED</sequence>
<dbReference type="PANTHER" id="PTHR43610">
    <property type="entry name" value="BLL6696 PROTEIN"/>
    <property type="match status" value="1"/>
</dbReference>